<dbReference type="Proteomes" id="UP001185092">
    <property type="component" value="Unassembled WGS sequence"/>
</dbReference>
<dbReference type="EMBL" id="JAVDQD010000001">
    <property type="protein sequence ID" value="MDR6238006.1"/>
    <property type="molecule type" value="Genomic_DNA"/>
</dbReference>
<dbReference type="InterPro" id="IPR022551">
    <property type="entry name" value="BrxC"/>
</dbReference>
<proteinExistence type="predicted"/>
<dbReference type="RefSeq" id="WP_309937477.1">
    <property type="nucleotide sequence ID" value="NZ_AP025305.1"/>
</dbReference>
<name>A0AAE3XLJ9_9BACT</name>
<evidence type="ECO:0000313" key="2">
    <source>
        <dbReference type="Proteomes" id="UP001185092"/>
    </source>
</evidence>
<reference evidence="1" key="1">
    <citation type="submission" date="2023-07" db="EMBL/GenBank/DDBJ databases">
        <title>Genomic Encyclopedia of Type Strains, Phase IV (KMG-IV): sequencing the most valuable type-strain genomes for metagenomic binning, comparative biology and taxonomic classification.</title>
        <authorList>
            <person name="Goeker M."/>
        </authorList>
    </citation>
    <scope>NUCLEOTIDE SEQUENCE</scope>
    <source>
        <strain evidence="1">DSM 26174</strain>
    </source>
</reference>
<dbReference type="Gene3D" id="3.40.30.10">
    <property type="entry name" value="Glutaredoxin"/>
    <property type="match status" value="1"/>
</dbReference>
<protein>
    <submittedName>
        <fullName evidence="1">Bacillithiol system protein YtxJ</fullName>
    </submittedName>
</protein>
<evidence type="ECO:0000313" key="1">
    <source>
        <dbReference type="EMBL" id="MDR6238006.1"/>
    </source>
</evidence>
<dbReference type="Pfam" id="PF11009">
    <property type="entry name" value="BrxC"/>
    <property type="match status" value="1"/>
</dbReference>
<gene>
    <name evidence="1" type="ORF">HNQ88_000982</name>
</gene>
<organism evidence="1 2">
    <name type="scientific">Aureibacter tunicatorum</name>
    <dbReference type="NCBI Taxonomy" id="866807"/>
    <lineage>
        <taxon>Bacteria</taxon>
        <taxon>Pseudomonadati</taxon>
        <taxon>Bacteroidota</taxon>
        <taxon>Cytophagia</taxon>
        <taxon>Cytophagales</taxon>
        <taxon>Persicobacteraceae</taxon>
        <taxon>Aureibacter</taxon>
    </lineage>
</organism>
<accession>A0AAE3XLJ9</accession>
<dbReference type="AlphaFoldDB" id="A0AAE3XLJ9"/>
<sequence length="111" mass="12780">MNWNELETSEQLKVALELSEKQPVMLFKHSTRCPISSMALKRMESGWDEAKAGDLQPYFLNLIMHREVSNEIEHRLGVRHESPQVLLIKSKKCVYNASHDAISFGKVIENI</sequence>
<dbReference type="NCBIfam" id="TIGR04019">
    <property type="entry name" value="B_thiol_YtxJ"/>
    <property type="match status" value="1"/>
</dbReference>
<keyword evidence="2" id="KW-1185">Reference proteome</keyword>
<comment type="caution">
    <text evidence="1">The sequence shown here is derived from an EMBL/GenBank/DDBJ whole genome shotgun (WGS) entry which is preliminary data.</text>
</comment>